<sequence>MKPIKNNIKREKKKKTTTTTKPFSLK</sequence>
<feature type="compositionally biased region" description="Low complexity" evidence="1">
    <location>
        <begin position="17"/>
        <end position="26"/>
    </location>
</feature>
<protein>
    <submittedName>
        <fullName evidence="2">Uncharacterized protein</fullName>
    </submittedName>
</protein>
<dbReference type="EMBL" id="GBRH01164324">
    <property type="protein sequence ID" value="JAE33572.1"/>
    <property type="molecule type" value="Transcribed_RNA"/>
</dbReference>
<reference evidence="2" key="1">
    <citation type="submission" date="2014-09" db="EMBL/GenBank/DDBJ databases">
        <authorList>
            <person name="Magalhaes I.L.F."/>
            <person name="Oliveira U."/>
            <person name="Santos F.R."/>
            <person name="Vidigal T.H.D.A."/>
            <person name="Brescovit A.D."/>
            <person name="Santos A.J."/>
        </authorList>
    </citation>
    <scope>NUCLEOTIDE SEQUENCE</scope>
    <source>
        <tissue evidence="2">Shoot tissue taken approximately 20 cm above the soil surface</tissue>
    </source>
</reference>
<dbReference type="AlphaFoldDB" id="A0A0A9H9Z5"/>
<proteinExistence type="predicted"/>
<organism evidence="2">
    <name type="scientific">Arundo donax</name>
    <name type="common">Giant reed</name>
    <name type="synonym">Donax arundinaceus</name>
    <dbReference type="NCBI Taxonomy" id="35708"/>
    <lineage>
        <taxon>Eukaryota</taxon>
        <taxon>Viridiplantae</taxon>
        <taxon>Streptophyta</taxon>
        <taxon>Embryophyta</taxon>
        <taxon>Tracheophyta</taxon>
        <taxon>Spermatophyta</taxon>
        <taxon>Magnoliopsida</taxon>
        <taxon>Liliopsida</taxon>
        <taxon>Poales</taxon>
        <taxon>Poaceae</taxon>
        <taxon>PACMAD clade</taxon>
        <taxon>Arundinoideae</taxon>
        <taxon>Arundineae</taxon>
        <taxon>Arundo</taxon>
    </lineage>
</organism>
<feature type="region of interest" description="Disordered" evidence="1">
    <location>
        <begin position="1"/>
        <end position="26"/>
    </location>
</feature>
<accession>A0A0A9H9Z5</accession>
<evidence type="ECO:0000313" key="2">
    <source>
        <dbReference type="EMBL" id="JAE33572.1"/>
    </source>
</evidence>
<evidence type="ECO:0000256" key="1">
    <source>
        <dbReference type="SAM" id="MobiDB-lite"/>
    </source>
</evidence>
<name>A0A0A9H9Z5_ARUDO</name>
<reference evidence="2" key="2">
    <citation type="journal article" date="2015" name="Data Brief">
        <title>Shoot transcriptome of the giant reed, Arundo donax.</title>
        <authorList>
            <person name="Barrero R.A."/>
            <person name="Guerrero F.D."/>
            <person name="Moolhuijzen P."/>
            <person name="Goolsby J.A."/>
            <person name="Tidwell J."/>
            <person name="Bellgard S.E."/>
            <person name="Bellgard M.I."/>
        </authorList>
    </citation>
    <scope>NUCLEOTIDE SEQUENCE</scope>
    <source>
        <tissue evidence="2">Shoot tissue taken approximately 20 cm above the soil surface</tissue>
    </source>
</reference>